<feature type="transmembrane region" description="Helical" evidence="8">
    <location>
        <begin position="82"/>
        <end position="109"/>
    </location>
</feature>
<dbReference type="CDD" id="cd06261">
    <property type="entry name" value="TM_PBP2"/>
    <property type="match status" value="1"/>
</dbReference>
<dbReference type="STRING" id="1123350.SAMN02744040_00543"/>
<comment type="subcellular location">
    <subcellularLocation>
        <location evidence="1 8">Cell membrane</location>
        <topology evidence="1 8">Multi-pass membrane protein</topology>
    </subcellularLocation>
</comment>
<gene>
    <name evidence="10" type="ORF">SAMN02744040_00543</name>
</gene>
<evidence type="ECO:0000256" key="1">
    <source>
        <dbReference type="ARBA" id="ARBA00004651"/>
    </source>
</evidence>
<evidence type="ECO:0000256" key="5">
    <source>
        <dbReference type="ARBA" id="ARBA00022692"/>
    </source>
</evidence>
<keyword evidence="6 8" id="KW-1133">Transmembrane helix</keyword>
<feature type="transmembrane region" description="Helical" evidence="8">
    <location>
        <begin position="271"/>
        <end position="293"/>
    </location>
</feature>
<accession>A0A1M5PK70</accession>
<organism evidence="10 11">
    <name type="scientific">Tepidibacter thalassicus DSM 15285</name>
    <dbReference type="NCBI Taxonomy" id="1123350"/>
    <lineage>
        <taxon>Bacteria</taxon>
        <taxon>Bacillati</taxon>
        <taxon>Bacillota</taxon>
        <taxon>Clostridia</taxon>
        <taxon>Peptostreptococcales</taxon>
        <taxon>Peptostreptococcaceae</taxon>
        <taxon>Tepidibacter</taxon>
    </lineage>
</organism>
<dbReference type="PROSITE" id="PS50928">
    <property type="entry name" value="ABC_TM1"/>
    <property type="match status" value="1"/>
</dbReference>
<evidence type="ECO:0000256" key="7">
    <source>
        <dbReference type="ARBA" id="ARBA00023136"/>
    </source>
</evidence>
<dbReference type="Gene3D" id="1.10.3720.10">
    <property type="entry name" value="MetI-like"/>
    <property type="match status" value="1"/>
</dbReference>
<dbReference type="Proteomes" id="UP000242520">
    <property type="component" value="Unassembled WGS sequence"/>
</dbReference>
<feature type="transmembrane region" description="Helical" evidence="8">
    <location>
        <begin position="129"/>
        <end position="148"/>
    </location>
</feature>
<evidence type="ECO:0000256" key="8">
    <source>
        <dbReference type="RuleBase" id="RU363043"/>
    </source>
</evidence>
<dbReference type="RefSeq" id="WP_084601906.1">
    <property type="nucleotide sequence ID" value="NZ_FQXH01000006.1"/>
</dbReference>
<evidence type="ECO:0000256" key="4">
    <source>
        <dbReference type="ARBA" id="ARBA00022475"/>
    </source>
</evidence>
<evidence type="ECO:0000259" key="9">
    <source>
        <dbReference type="PROSITE" id="PS50928"/>
    </source>
</evidence>
<reference evidence="11" key="1">
    <citation type="submission" date="2016-11" db="EMBL/GenBank/DDBJ databases">
        <authorList>
            <person name="Varghese N."/>
            <person name="Submissions S."/>
        </authorList>
    </citation>
    <scope>NUCLEOTIDE SEQUENCE [LARGE SCALE GENOMIC DNA]</scope>
    <source>
        <strain evidence="11">DSM 15285</strain>
    </source>
</reference>
<keyword evidence="5 8" id="KW-0812">Transmembrane</keyword>
<dbReference type="InterPro" id="IPR035906">
    <property type="entry name" value="MetI-like_sf"/>
</dbReference>
<feature type="transmembrane region" description="Helical" evidence="8">
    <location>
        <begin position="200"/>
        <end position="220"/>
    </location>
</feature>
<dbReference type="InterPro" id="IPR000515">
    <property type="entry name" value="MetI-like"/>
</dbReference>
<dbReference type="EMBL" id="FQXH01000006">
    <property type="protein sequence ID" value="SHH02145.1"/>
    <property type="molecule type" value="Genomic_DNA"/>
</dbReference>
<dbReference type="NCBIfam" id="TIGR00974">
    <property type="entry name" value="3a0107s02c"/>
    <property type="match status" value="1"/>
</dbReference>
<evidence type="ECO:0000313" key="10">
    <source>
        <dbReference type="EMBL" id="SHH02145.1"/>
    </source>
</evidence>
<evidence type="ECO:0000256" key="6">
    <source>
        <dbReference type="ARBA" id="ARBA00022989"/>
    </source>
</evidence>
<keyword evidence="11" id="KW-1185">Reference proteome</keyword>
<feature type="domain" description="ABC transmembrane type-1" evidence="9">
    <location>
        <begin position="84"/>
        <end position="289"/>
    </location>
</feature>
<keyword evidence="3" id="KW-0813">Transport</keyword>
<proteinExistence type="inferred from homology"/>
<protein>
    <recommendedName>
        <fullName evidence="8">Phosphate transport system permease protein PstA</fullName>
    </recommendedName>
</protein>
<dbReference type="GO" id="GO:0005315">
    <property type="term" value="F:phosphate transmembrane transporter activity"/>
    <property type="evidence" value="ECO:0007669"/>
    <property type="project" value="InterPro"/>
</dbReference>
<evidence type="ECO:0000256" key="3">
    <source>
        <dbReference type="ARBA" id="ARBA00022448"/>
    </source>
</evidence>
<sequence>MDVINLKNKKLISKEFCDVGNLRKRKFINEIFHFVLLVSISFSIIMLIFLFYGVFKRGISHVNIDFFLNYTSRIASKSGIRAAILGTLWINILTIFIAFPLGLGTAIYIEEYAPKNKFTNLIQVNISNLAGVPSVVYGILGLSLFVRYFNLGRSILSASLTMALLILPIIIVSSQEALKTVPKELKEASFALGATKWDTIIGVIIPYAMPGILTGTILALSRAIGEVAPLVIVGGAAGIWFSPKGIFDEFTTLPLQIYNWVSKPQVEFQNVASAGIIVLLIVLVFINLIAILLRNKYQDRIK</sequence>
<dbReference type="Pfam" id="PF00528">
    <property type="entry name" value="BPD_transp_1"/>
    <property type="match status" value="1"/>
</dbReference>
<feature type="transmembrane region" description="Helical" evidence="8">
    <location>
        <begin position="31"/>
        <end position="55"/>
    </location>
</feature>
<dbReference type="SUPFAM" id="SSF161098">
    <property type="entry name" value="MetI-like"/>
    <property type="match status" value="1"/>
</dbReference>
<keyword evidence="7 8" id="KW-0472">Membrane</keyword>
<evidence type="ECO:0000256" key="2">
    <source>
        <dbReference type="ARBA" id="ARBA00007069"/>
    </source>
</evidence>
<dbReference type="GO" id="GO:0005886">
    <property type="term" value="C:plasma membrane"/>
    <property type="evidence" value="ECO:0007669"/>
    <property type="project" value="UniProtKB-SubCell"/>
</dbReference>
<evidence type="ECO:0000313" key="11">
    <source>
        <dbReference type="Proteomes" id="UP000242520"/>
    </source>
</evidence>
<name>A0A1M5PK70_9FIRM</name>
<feature type="transmembrane region" description="Helical" evidence="8">
    <location>
        <begin position="155"/>
        <end position="173"/>
    </location>
</feature>
<keyword evidence="4 8" id="KW-1003">Cell membrane</keyword>
<feature type="transmembrane region" description="Helical" evidence="8">
    <location>
        <begin position="227"/>
        <end position="243"/>
    </location>
</feature>
<comment type="similarity">
    <text evidence="2 8">Belongs to the binding-protein-dependent transport system permease family. CysTW subfamily.</text>
</comment>
<dbReference type="PANTHER" id="PTHR43470:SF5">
    <property type="entry name" value="PHOSPHATE TRANSPORT SYSTEM PERMEASE PROTEIN PSTA"/>
    <property type="match status" value="1"/>
</dbReference>
<dbReference type="InterPro" id="IPR005672">
    <property type="entry name" value="Phosphate_PstA"/>
</dbReference>
<dbReference type="GO" id="GO:0035435">
    <property type="term" value="P:phosphate ion transmembrane transport"/>
    <property type="evidence" value="ECO:0007669"/>
    <property type="project" value="InterPro"/>
</dbReference>
<dbReference type="OrthoDB" id="9785113at2"/>
<dbReference type="PANTHER" id="PTHR43470">
    <property type="entry name" value="PHOSPHATE TRANSPORT SYSTEM PERMEASE PROTEIN PSTA-RELATED"/>
    <property type="match status" value="1"/>
</dbReference>
<dbReference type="AlphaFoldDB" id="A0A1M5PK70"/>